<feature type="chain" id="PRO_5017805197" evidence="1">
    <location>
        <begin position="22"/>
        <end position="172"/>
    </location>
</feature>
<evidence type="ECO:0000256" key="1">
    <source>
        <dbReference type="SAM" id="SignalP"/>
    </source>
</evidence>
<comment type="caution">
    <text evidence="2">The sequence shown here is derived from an EMBL/GenBank/DDBJ whole genome shotgun (WGS) entry which is preliminary data.</text>
</comment>
<dbReference type="Proteomes" id="UP000257131">
    <property type="component" value="Unassembled WGS sequence"/>
</dbReference>
<dbReference type="PANTHER" id="PTHR36302">
    <property type="entry name" value="BLR7088 PROTEIN"/>
    <property type="match status" value="1"/>
</dbReference>
<accession>A0A3D9BZ96</accession>
<organism evidence="2 3">
    <name type="scientific">Rhodosalinus sediminis</name>
    <dbReference type="NCBI Taxonomy" id="1940533"/>
    <lineage>
        <taxon>Bacteria</taxon>
        <taxon>Pseudomonadati</taxon>
        <taxon>Pseudomonadota</taxon>
        <taxon>Alphaproteobacteria</taxon>
        <taxon>Rhodobacterales</taxon>
        <taxon>Paracoccaceae</taxon>
        <taxon>Rhodosalinus</taxon>
    </lineage>
</organism>
<evidence type="ECO:0000313" key="2">
    <source>
        <dbReference type="EMBL" id="REC58824.1"/>
    </source>
</evidence>
<proteinExistence type="predicted"/>
<name>A0A3D9BZ96_9RHOB</name>
<keyword evidence="3" id="KW-1185">Reference proteome</keyword>
<dbReference type="Pfam" id="PF04314">
    <property type="entry name" value="PCuAC"/>
    <property type="match status" value="1"/>
</dbReference>
<dbReference type="InterPro" id="IPR007410">
    <property type="entry name" value="LpqE-like"/>
</dbReference>
<dbReference type="InterPro" id="IPR058248">
    <property type="entry name" value="Lxx211020-like"/>
</dbReference>
<dbReference type="AlphaFoldDB" id="A0A3D9BZ96"/>
<dbReference type="SUPFAM" id="SSF110087">
    <property type="entry name" value="DR1885-like metal-binding protein"/>
    <property type="match status" value="1"/>
</dbReference>
<sequence>MPVRPLALAALVALAPAALLAGDAHDHDAHDDHAEEHADHLAEAGDLRLVHAWTRATAADHALVFMEIENAGATVVLTGAESPMAERVTLVAFRMTGEGGAYEALPELPVAQGTEVELAPEGLALRLDGVARPLAEGDTLPVEVRFGDTHVEVTAQVEAADARQHSHAGHAH</sequence>
<protein>
    <submittedName>
        <fullName evidence="2">Copper chaperone PCu(A)C</fullName>
    </submittedName>
</protein>
<dbReference type="EMBL" id="QOHR01000001">
    <property type="protein sequence ID" value="REC58824.1"/>
    <property type="molecule type" value="Genomic_DNA"/>
</dbReference>
<dbReference type="Gene3D" id="2.60.40.1890">
    <property type="entry name" value="PCu(A)C copper chaperone"/>
    <property type="match status" value="1"/>
</dbReference>
<keyword evidence="1" id="KW-0732">Signal</keyword>
<feature type="signal peptide" evidence="1">
    <location>
        <begin position="1"/>
        <end position="21"/>
    </location>
</feature>
<reference evidence="2 3" key="1">
    <citation type="journal article" date="2017" name="Int. J. Syst. Evol. Microbiol.">
        <title>Rhodosalinus sediminis gen. nov., sp. nov., isolated from marine saltern.</title>
        <authorList>
            <person name="Guo L.Y."/>
            <person name="Ling S.K."/>
            <person name="Li C.M."/>
            <person name="Chen G.J."/>
            <person name="Du Z.J."/>
        </authorList>
    </citation>
    <scope>NUCLEOTIDE SEQUENCE [LARGE SCALE GENOMIC DNA]</scope>
    <source>
        <strain evidence="2 3">WDN1C137</strain>
    </source>
</reference>
<dbReference type="RefSeq" id="WP_115977867.1">
    <property type="nucleotide sequence ID" value="NZ_QOHR01000001.1"/>
</dbReference>
<gene>
    <name evidence="2" type="ORF">DRV84_00940</name>
</gene>
<dbReference type="OrthoDB" id="9796962at2"/>
<dbReference type="PANTHER" id="PTHR36302:SF1">
    <property type="entry name" value="COPPER CHAPERONE PCU(A)C"/>
    <property type="match status" value="1"/>
</dbReference>
<dbReference type="InterPro" id="IPR036182">
    <property type="entry name" value="PCuAC_sf"/>
</dbReference>
<evidence type="ECO:0000313" key="3">
    <source>
        <dbReference type="Proteomes" id="UP000257131"/>
    </source>
</evidence>